<keyword evidence="3" id="KW-1185">Reference proteome</keyword>
<dbReference type="AlphaFoldDB" id="A0A930YUC7"/>
<dbReference type="RefSeq" id="WP_194738453.1">
    <property type="nucleotide sequence ID" value="NZ_JADKYY010000002.1"/>
</dbReference>
<dbReference type="InterPro" id="IPR032854">
    <property type="entry name" value="ALKBH3"/>
</dbReference>
<dbReference type="Gene3D" id="2.60.120.590">
    <property type="entry name" value="Alpha-ketoglutarate-dependent dioxygenase AlkB-like"/>
    <property type="match status" value="1"/>
</dbReference>
<evidence type="ECO:0000313" key="2">
    <source>
        <dbReference type="EMBL" id="MBF5026516.1"/>
    </source>
</evidence>
<dbReference type="GO" id="GO:0006307">
    <property type="term" value="P:DNA alkylation repair"/>
    <property type="evidence" value="ECO:0007669"/>
    <property type="project" value="InterPro"/>
</dbReference>
<dbReference type="EMBL" id="JADKYY010000002">
    <property type="protein sequence ID" value="MBF5026516.1"/>
    <property type="molecule type" value="Genomic_DNA"/>
</dbReference>
<dbReference type="SUPFAM" id="SSF51197">
    <property type="entry name" value="Clavaminate synthase-like"/>
    <property type="match status" value="1"/>
</dbReference>
<dbReference type="InterPro" id="IPR037151">
    <property type="entry name" value="AlkB-like_sf"/>
</dbReference>
<gene>
    <name evidence="2" type="ORF">IC612_01735</name>
</gene>
<name>A0A930YUC7_9FLAO</name>
<keyword evidence="2" id="KW-0223">Dioxygenase</keyword>
<feature type="domain" description="Fe2OG dioxygenase" evidence="1">
    <location>
        <begin position="97"/>
        <end position="194"/>
    </location>
</feature>
<evidence type="ECO:0000313" key="3">
    <source>
        <dbReference type="Proteomes" id="UP000694480"/>
    </source>
</evidence>
<keyword evidence="2" id="KW-0560">Oxidoreductase</keyword>
<dbReference type="GO" id="GO:0051213">
    <property type="term" value="F:dioxygenase activity"/>
    <property type="evidence" value="ECO:0007669"/>
    <property type="project" value="UniProtKB-KW"/>
</dbReference>
<evidence type="ECO:0000259" key="1">
    <source>
        <dbReference type="PROSITE" id="PS51471"/>
    </source>
</evidence>
<dbReference type="PANTHER" id="PTHR31212:SF4">
    <property type="entry name" value="ALPHA-KETOGLUTARATE-DEPENDENT DIOXYGENASE ALKB HOMOLOG 3"/>
    <property type="match status" value="1"/>
</dbReference>
<dbReference type="InterPro" id="IPR005123">
    <property type="entry name" value="Oxoglu/Fe-dep_dioxygenase_dom"/>
</dbReference>
<dbReference type="PROSITE" id="PS51471">
    <property type="entry name" value="FE2OG_OXY"/>
    <property type="match status" value="1"/>
</dbReference>
<comment type="caution">
    <text evidence="2">The sequence shown here is derived from an EMBL/GenBank/DDBJ whole genome shotgun (WGS) entry which is preliminary data.</text>
</comment>
<accession>A0A930YUC7</accession>
<reference evidence="2" key="1">
    <citation type="submission" date="2020-11" db="EMBL/GenBank/DDBJ databases">
        <title>Genome seq and assembly of Planobacterium sp.</title>
        <authorList>
            <person name="Chhetri G."/>
        </authorList>
    </citation>
    <scope>NUCLEOTIDE SEQUENCE</scope>
    <source>
        <strain evidence="2">GCR5</strain>
    </source>
</reference>
<dbReference type="Pfam" id="PF13532">
    <property type="entry name" value="2OG-FeII_Oxy_2"/>
    <property type="match status" value="1"/>
</dbReference>
<sequence length="195" mass="22839">MEKAQKLVDFDGEVHYYEQFIAESRAEMLFNYLENNVLWTNEKVRMFGKLLELRRKTAWFSLNGDNYKYSGVEHIAQKLDYKLENLRSEVERVTASTFNSYLLNYYHDEKDYMGLHKDNETSMQKGSAIASVSLGAARTFIMVHQTSQIQLQQVLSPGSLLVMKGAFQRFWKHGILKELNPKGPRINITFRLRKE</sequence>
<organism evidence="2 3">
    <name type="scientific">Planobacterium oryzisoli</name>
    <dbReference type="NCBI Taxonomy" id="2771435"/>
    <lineage>
        <taxon>Bacteria</taxon>
        <taxon>Pseudomonadati</taxon>
        <taxon>Bacteroidota</taxon>
        <taxon>Flavobacteriia</taxon>
        <taxon>Flavobacteriales</taxon>
        <taxon>Weeksellaceae</taxon>
        <taxon>Chryseobacterium group</taxon>
        <taxon>Chryseobacterium</taxon>
    </lineage>
</organism>
<dbReference type="InterPro" id="IPR027450">
    <property type="entry name" value="AlkB-like"/>
</dbReference>
<proteinExistence type="predicted"/>
<protein>
    <submittedName>
        <fullName evidence="2">Alpha-ketoglutarate-dependent dioxygenase AlkB</fullName>
    </submittedName>
</protein>
<dbReference type="PANTHER" id="PTHR31212">
    <property type="entry name" value="ALPHA-KETOGLUTARATE-DEPENDENT DIOXYGENASE ALKB HOMOLOG 3"/>
    <property type="match status" value="1"/>
</dbReference>
<dbReference type="Proteomes" id="UP000694480">
    <property type="component" value="Unassembled WGS sequence"/>
</dbReference>